<evidence type="ECO:0000313" key="2">
    <source>
        <dbReference type="Proteomes" id="UP000236742"/>
    </source>
</evidence>
<dbReference type="RefSeq" id="WP_104007789.1">
    <property type="nucleotide sequence ID" value="NZ_FNVD01000006.1"/>
</dbReference>
<dbReference type="OrthoDB" id="7802556at2"/>
<organism evidence="1 2">
    <name type="scientific">Jhaorihella thermophila</name>
    <dbReference type="NCBI Taxonomy" id="488547"/>
    <lineage>
        <taxon>Bacteria</taxon>
        <taxon>Pseudomonadati</taxon>
        <taxon>Pseudomonadota</taxon>
        <taxon>Alphaproteobacteria</taxon>
        <taxon>Rhodobacterales</taxon>
        <taxon>Paracoccaceae</taxon>
        <taxon>Jhaorihella</taxon>
    </lineage>
</organism>
<keyword evidence="2" id="KW-1185">Reference proteome</keyword>
<evidence type="ECO:0000313" key="1">
    <source>
        <dbReference type="EMBL" id="SEF88057.1"/>
    </source>
</evidence>
<reference evidence="1 2" key="1">
    <citation type="submission" date="2016-10" db="EMBL/GenBank/DDBJ databases">
        <authorList>
            <person name="de Groot N.N."/>
        </authorList>
    </citation>
    <scope>NUCLEOTIDE SEQUENCE [LARGE SCALE GENOMIC DNA]</scope>
    <source>
        <strain evidence="1 2">DSM 23413</strain>
    </source>
</reference>
<dbReference type="Gene3D" id="3.40.50.300">
    <property type="entry name" value="P-loop containing nucleotide triphosphate hydrolases"/>
    <property type="match status" value="1"/>
</dbReference>
<dbReference type="EMBL" id="FNVD01000006">
    <property type="protein sequence ID" value="SEF88057.1"/>
    <property type="molecule type" value="Genomic_DNA"/>
</dbReference>
<name>A0A1H5VNF1_9RHOB</name>
<dbReference type="SUPFAM" id="SSF52540">
    <property type="entry name" value="P-loop containing nucleoside triphosphate hydrolases"/>
    <property type="match status" value="1"/>
</dbReference>
<dbReference type="AlphaFoldDB" id="A0A1H5VNF1"/>
<dbReference type="InterPro" id="IPR027417">
    <property type="entry name" value="P-loop_NTPase"/>
</dbReference>
<protein>
    <recommendedName>
        <fullName evidence="3">LPS sulfotransferase NodH</fullName>
    </recommendedName>
</protein>
<proteinExistence type="predicted"/>
<sequence>MSDRFDYFIMFAEMRTGSNFLEANLNAIDGVACHGEAFNPHFIGYPNKDSLLGITQDEREADPARLIAAIRDEPGVLGGFRFFHDHDPRVLDIALDDPRCAKIILTRNPLDSYVSWKIAQATGQWKLTDVKRRKEARAVFDPAEFAAHVEALQDFQVTLLNRLQRSGQTAFYIAYEDLRDVEVINGLAQWLGAPGRLKALDDKLKPQNPGPVTAKVENPDQMIAALGGLDRFNLTRTPNFEPRRGPAVPSFIACKSTPLMFMPVRGGPDREIRDWLAVLDGVAPAELLSGMTQKQARQWMRNHPGHRRFTVLRHPLARAHEVFCSRILSTGPGSYRKIRETLRRRHKLPIPAKAPGSDYTPADHRNAFESFLDFVAKNLAGQTSIRVDPEWATQAAVLTGFAQFAVPDLVLREEEIAEWLPDLARRLGRDGVPMPGPTALAGPYALSDIYDDALEARAADVYQRDYLLFGFGPWNGE</sequence>
<accession>A0A1H5VNF1</accession>
<gene>
    <name evidence="1" type="ORF">SAMN05421751_106103</name>
</gene>
<evidence type="ECO:0008006" key="3">
    <source>
        <dbReference type="Google" id="ProtNLM"/>
    </source>
</evidence>
<dbReference type="Proteomes" id="UP000236742">
    <property type="component" value="Unassembled WGS sequence"/>
</dbReference>